<feature type="compositionally biased region" description="Basic and acidic residues" evidence="1">
    <location>
        <begin position="307"/>
        <end position="342"/>
    </location>
</feature>
<protein>
    <submittedName>
        <fullName evidence="2">Uncharacterized protein</fullName>
    </submittedName>
</protein>
<accession>A0A835J7Q1</accession>
<feature type="compositionally biased region" description="Basic and acidic residues" evidence="1">
    <location>
        <begin position="68"/>
        <end position="93"/>
    </location>
</feature>
<keyword evidence="3" id="KW-1185">Reference proteome</keyword>
<evidence type="ECO:0000313" key="2">
    <source>
        <dbReference type="EMBL" id="KAF9666137.1"/>
    </source>
</evidence>
<feature type="compositionally biased region" description="Basic and acidic residues" evidence="1">
    <location>
        <begin position="359"/>
        <end position="370"/>
    </location>
</feature>
<proteinExistence type="predicted"/>
<feature type="compositionally biased region" description="Basic and acidic residues" evidence="1">
    <location>
        <begin position="211"/>
        <end position="229"/>
    </location>
</feature>
<feature type="compositionally biased region" description="Polar residues" evidence="1">
    <location>
        <begin position="192"/>
        <end position="210"/>
    </location>
</feature>
<comment type="caution">
    <text evidence="2">The sequence shown here is derived from an EMBL/GenBank/DDBJ whole genome shotgun (WGS) entry which is preliminary data.</text>
</comment>
<sequence length="587" mass="66516">MSRCFPFPPPGYEKKAGSDVVDLLKKEFKSHVPFKVLDGNSFMAWNIKWHEKEYCEKDKEKKHKKEKKDKEKREDKEKGEKDRSDGKQRDKKDRKEKHREKREKDRDKNKEKSSASDEKRLSGQAKLDNGGDKGSGKRKLPGQSKHIDGDKALDGWKFGEKSECNGGEVCTQKGKERDADKNSVSNDKKTAGQLSGHNGQKLIQNSTFSHQPKESKFVHEQGKRARDEDSNQFFEKLPGTDAKRDEGLVRTVAKASGKWVEEKEKNRQDDDRKLDGQGIRDEARFIGSVHSVSGTFLARIDGMPGPLEKDVEKMEGRYQTKQKETDDKHEDKQKDKEKDKVRDKSKKKEKKAKKKSEHKKKDSVKLKESSLPDVVGNHTVKTSHLLKECTNSAVDEVNIKKRKDSDMNGFLHANDITPNKLPRHTYSSPLSAENGRMLGTCQISTTVTKGRQEPVYSEKVVNKEHLINGLIEAQAPSISSATEPLPISLTKSLTKSSDSCAQTDQIAQVSRKLPHPDSKYLPEVLTVPKMEESLDFEDQEWLFQSTNSQAKKPKVGLSGADETPMVWSEALQIETVDVYALPYVIPY</sequence>
<evidence type="ECO:0000313" key="3">
    <source>
        <dbReference type="Proteomes" id="UP000657918"/>
    </source>
</evidence>
<reference evidence="2 3" key="1">
    <citation type="submission" date="2020-10" db="EMBL/GenBank/DDBJ databases">
        <title>Plant Genome Project.</title>
        <authorList>
            <person name="Zhang R.-G."/>
        </authorList>
    </citation>
    <scope>NUCLEOTIDE SEQUENCE [LARGE SCALE GENOMIC DNA]</scope>
    <source>
        <strain evidence="2">FAFU-HL-1</strain>
        <tissue evidence="2">Leaf</tissue>
    </source>
</reference>
<dbReference type="EMBL" id="JADGMS010000016">
    <property type="protein sequence ID" value="KAF9666137.1"/>
    <property type="molecule type" value="Genomic_DNA"/>
</dbReference>
<dbReference type="OrthoDB" id="1913135at2759"/>
<evidence type="ECO:0000256" key="1">
    <source>
        <dbReference type="SAM" id="MobiDB-lite"/>
    </source>
</evidence>
<gene>
    <name evidence="2" type="ORF">SADUNF_Sadunf16G0197500</name>
</gene>
<feature type="compositionally biased region" description="Basic and acidic residues" evidence="1">
    <location>
        <begin position="173"/>
        <end position="190"/>
    </location>
</feature>
<name>A0A835J7Q1_9ROSI</name>
<feature type="compositionally biased region" description="Basic and acidic residues" evidence="1">
    <location>
        <begin position="145"/>
        <end position="163"/>
    </location>
</feature>
<organism evidence="2 3">
    <name type="scientific">Salix dunnii</name>
    <dbReference type="NCBI Taxonomy" id="1413687"/>
    <lineage>
        <taxon>Eukaryota</taxon>
        <taxon>Viridiplantae</taxon>
        <taxon>Streptophyta</taxon>
        <taxon>Embryophyta</taxon>
        <taxon>Tracheophyta</taxon>
        <taxon>Spermatophyta</taxon>
        <taxon>Magnoliopsida</taxon>
        <taxon>eudicotyledons</taxon>
        <taxon>Gunneridae</taxon>
        <taxon>Pentapetalae</taxon>
        <taxon>rosids</taxon>
        <taxon>fabids</taxon>
        <taxon>Malpighiales</taxon>
        <taxon>Salicaceae</taxon>
        <taxon>Saliceae</taxon>
        <taxon>Salix</taxon>
    </lineage>
</organism>
<dbReference type="PANTHER" id="PTHR34660:SF3">
    <property type="entry name" value="RRM DOMAIN-CONTAINING PROTEIN"/>
    <property type="match status" value="1"/>
</dbReference>
<feature type="compositionally biased region" description="Basic residues" evidence="1">
    <location>
        <begin position="343"/>
        <end position="358"/>
    </location>
</feature>
<dbReference type="Proteomes" id="UP000657918">
    <property type="component" value="Chromosome 16"/>
</dbReference>
<feature type="compositionally biased region" description="Basic and acidic residues" evidence="1">
    <location>
        <begin position="259"/>
        <end position="284"/>
    </location>
</feature>
<dbReference type="PANTHER" id="PTHR34660">
    <property type="entry name" value="MYB-LIKE PROTEIN X"/>
    <property type="match status" value="1"/>
</dbReference>
<feature type="compositionally biased region" description="Basic and acidic residues" evidence="1">
    <location>
        <begin position="102"/>
        <end position="121"/>
    </location>
</feature>
<dbReference type="AlphaFoldDB" id="A0A835J7Q1"/>
<feature type="region of interest" description="Disordered" evidence="1">
    <location>
        <begin position="56"/>
        <end position="370"/>
    </location>
</feature>